<dbReference type="SUPFAM" id="SSF48452">
    <property type="entry name" value="TPR-like"/>
    <property type="match status" value="2"/>
</dbReference>
<dbReference type="InterPro" id="IPR011990">
    <property type="entry name" value="TPR-like_helical_dom_sf"/>
</dbReference>
<keyword evidence="1" id="KW-0812">Transmembrane</keyword>
<reference evidence="4 5" key="1">
    <citation type="submission" date="2022-01" db="EMBL/GenBank/DDBJ databases">
        <title>Labilibaculum sp. nov, a marine bacterium isolated from Antarctica.</title>
        <authorList>
            <person name="Dai W."/>
        </authorList>
    </citation>
    <scope>NUCLEOTIDE SEQUENCE [LARGE SCALE GENOMIC DNA]</scope>
    <source>
        <strain evidence="4 5">DW002</strain>
    </source>
</reference>
<proteinExistence type="predicted"/>
<comment type="caution">
    <text evidence="4">The sequence shown here is derived from an EMBL/GenBank/DDBJ whole genome shotgun (WGS) entry which is preliminary data.</text>
</comment>
<dbReference type="EMBL" id="JAKJSC010000001">
    <property type="protein sequence ID" value="MDE5417747.1"/>
    <property type="molecule type" value="Genomic_DNA"/>
</dbReference>
<accession>A0ABT5VSI6</accession>
<keyword evidence="1" id="KW-0472">Membrane</keyword>
<protein>
    <submittedName>
        <fullName evidence="4">DUF6377 domain-containing protein</fullName>
    </submittedName>
</protein>
<dbReference type="InterPro" id="IPR045957">
    <property type="entry name" value="DUF6377"/>
</dbReference>
<evidence type="ECO:0000256" key="1">
    <source>
        <dbReference type="SAM" id="Phobius"/>
    </source>
</evidence>
<dbReference type="Gene3D" id="1.25.40.10">
    <property type="entry name" value="Tetratricopeptide repeat domain"/>
    <property type="match status" value="1"/>
</dbReference>
<feature type="transmembrane region" description="Helical" evidence="1">
    <location>
        <begin position="331"/>
        <end position="354"/>
    </location>
</feature>
<dbReference type="Pfam" id="PF19904">
    <property type="entry name" value="DUF6377"/>
    <property type="match status" value="1"/>
</dbReference>
<evidence type="ECO:0000256" key="2">
    <source>
        <dbReference type="SAM" id="SignalP"/>
    </source>
</evidence>
<keyword evidence="2" id="KW-0732">Signal</keyword>
<organism evidence="4 5">
    <name type="scientific">Paralabilibaculum antarcticum</name>
    <dbReference type="NCBI Taxonomy" id="2912572"/>
    <lineage>
        <taxon>Bacteria</taxon>
        <taxon>Pseudomonadati</taxon>
        <taxon>Bacteroidota</taxon>
        <taxon>Bacteroidia</taxon>
        <taxon>Marinilabiliales</taxon>
        <taxon>Marinifilaceae</taxon>
        <taxon>Paralabilibaculum</taxon>
    </lineage>
</organism>
<feature type="domain" description="DUF6377" evidence="3">
    <location>
        <begin position="260"/>
        <end position="499"/>
    </location>
</feature>
<dbReference type="RefSeq" id="WP_275109086.1">
    <property type="nucleotide sequence ID" value="NZ_JAKJSC010000001.1"/>
</dbReference>
<name>A0ABT5VSI6_9BACT</name>
<sequence length="537" mass="62726">MGRFFVFTILLSLLTIQSSFCQTDSLEFQFAEANKYLGLRDSILQVKKDKLALLTDSLRDYKAQNKNHEEFRLLTNLTKQYESFVYDSAFNYASKSIQVAYRLKDQAKIAESKTNIALILLQKGLFKETIDTLTTINESVLDLDKRIHYYYVAARAYYDLGNSRWGHYQPEYHKKGYTYCQKIFREAAPNSFEYVFAKANSALVFGKNKEAIKQYQKLIDEYSNTHHETAISNCGLGIAYTRFFENEKAEYYLLKAVVADIKSATTETVASKILAEILFYYGNLEEANKFIELAQNDATFYGSHARRLEISYIKPQIEAAVLNKVEGEKNFAIYISIIGIIVTLLIVIFLIIIYRQLRALRKARKVILDSNEDLLKVNEMLREVSKIKEEYVGYYFNFSSQFIEKMEGMKKAISRQLMTKQYDSIESELKRYNSKRERQNLFEDFDRIFLKLFPDFVNCFNQMFDEKDRIVLKDSQILNTDLRIFALIRLGVNDNEKIASILNFSVNTIYTYKTKIKNRSLIQNEDFDSKIMDIKSV</sequence>
<gene>
    <name evidence="4" type="ORF">L3049_06975</name>
</gene>
<evidence type="ECO:0000313" key="4">
    <source>
        <dbReference type="EMBL" id="MDE5417747.1"/>
    </source>
</evidence>
<evidence type="ECO:0000313" key="5">
    <source>
        <dbReference type="Proteomes" id="UP001528920"/>
    </source>
</evidence>
<dbReference type="Proteomes" id="UP001528920">
    <property type="component" value="Unassembled WGS sequence"/>
</dbReference>
<keyword evidence="5" id="KW-1185">Reference proteome</keyword>
<keyword evidence="1" id="KW-1133">Transmembrane helix</keyword>
<feature type="chain" id="PRO_5047137729" evidence="2">
    <location>
        <begin position="22"/>
        <end position="537"/>
    </location>
</feature>
<evidence type="ECO:0000259" key="3">
    <source>
        <dbReference type="Pfam" id="PF19904"/>
    </source>
</evidence>
<feature type="signal peptide" evidence="2">
    <location>
        <begin position="1"/>
        <end position="21"/>
    </location>
</feature>